<dbReference type="InterPro" id="IPR003995">
    <property type="entry name" value="RTX_toxin_determinant-A"/>
</dbReference>
<comment type="subcellular location">
    <subcellularLocation>
        <location evidence="2">Membrane</location>
    </subcellularLocation>
    <subcellularLocation>
        <location evidence="3">Secreted</location>
    </subcellularLocation>
</comment>
<name>A0A1I3C4C9_9RHOB</name>
<dbReference type="Pfam" id="PF08548">
    <property type="entry name" value="Peptidase_M10_C"/>
    <property type="match status" value="1"/>
</dbReference>
<evidence type="ECO:0000256" key="8">
    <source>
        <dbReference type="ARBA" id="ARBA00023136"/>
    </source>
</evidence>
<dbReference type="SUPFAM" id="SSF55486">
    <property type="entry name" value="Metalloproteases ('zincins'), catalytic domain"/>
    <property type="match status" value="1"/>
</dbReference>
<dbReference type="InterPro" id="IPR013858">
    <property type="entry name" value="Peptidase_M10B_C"/>
</dbReference>
<keyword evidence="8" id="KW-0472">Membrane</keyword>
<dbReference type="AlphaFoldDB" id="A0A1I3C4C9"/>
<dbReference type="InterPro" id="IPR011049">
    <property type="entry name" value="Serralysin-like_metalloprot_C"/>
</dbReference>
<evidence type="ECO:0000313" key="11">
    <source>
        <dbReference type="Proteomes" id="UP000199377"/>
    </source>
</evidence>
<reference evidence="10 11" key="1">
    <citation type="submission" date="2016-10" db="EMBL/GenBank/DDBJ databases">
        <authorList>
            <person name="de Groot N.N."/>
        </authorList>
    </citation>
    <scope>NUCLEOTIDE SEQUENCE [LARGE SCALE GENOMIC DNA]</scope>
    <source>
        <strain evidence="10 11">CGMCC 1.11030</strain>
    </source>
</reference>
<dbReference type="SUPFAM" id="SSF51120">
    <property type="entry name" value="beta-Roll"/>
    <property type="match status" value="1"/>
</dbReference>
<keyword evidence="4" id="KW-0964">Secreted</keyword>
<organism evidence="10 11">
    <name type="scientific">Albimonas pacifica</name>
    <dbReference type="NCBI Taxonomy" id="1114924"/>
    <lineage>
        <taxon>Bacteria</taxon>
        <taxon>Pseudomonadati</taxon>
        <taxon>Pseudomonadota</taxon>
        <taxon>Alphaproteobacteria</taxon>
        <taxon>Rhodobacterales</taxon>
        <taxon>Paracoccaceae</taxon>
        <taxon>Albimonas</taxon>
    </lineage>
</organism>
<dbReference type="STRING" id="1114924.SAMN05216258_101567"/>
<dbReference type="InterPro" id="IPR001343">
    <property type="entry name" value="Hemolysn_Ca-bd"/>
</dbReference>
<evidence type="ECO:0000256" key="3">
    <source>
        <dbReference type="ARBA" id="ARBA00004613"/>
    </source>
</evidence>
<evidence type="ECO:0000256" key="4">
    <source>
        <dbReference type="ARBA" id="ARBA00022525"/>
    </source>
</evidence>
<dbReference type="CDD" id="cd04277">
    <property type="entry name" value="ZnMc_serralysin_like"/>
    <property type="match status" value="1"/>
</dbReference>
<evidence type="ECO:0000259" key="9">
    <source>
        <dbReference type="Pfam" id="PF08548"/>
    </source>
</evidence>
<dbReference type="PRINTS" id="PR01488">
    <property type="entry name" value="RTXTOXINA"/>
</dbReference>
<dbReference type="InterPro" id="IPR024079">
    <property type="entry name" value="MetalloPept_cat_dom_sf"/>
</dbReference>
<proteinExistence type="predicted"/>
<dbReference type="GO" id="GO:0005615">
    <property type="term" value="C:extracellular space"/>
    <property type="evidence" value="ECO:0007669"/>
    <property type="project" value="InterPro"/>
</dbReference>
<dbReference type="Gene3D" id="2.150.10.10">
    <property type="entry name" value="Serralysin-like metalloprotease, C-terminal"/>
    <property type="match status" value="1"/>
</dbReference>
<evidence type="ECO:0000313" key="10">
    <source>
        <dbReference type="EMBL" id="SFH69320.1"/>
    </source>
</evidence>
<dbReference type="OrthoDB" id="733404at2"/>
<evidence type="ECO:0000256" key="1">
    <source>
        <dbReference type="ARBA" id="ARBA00001913"/>
    </source>
</evidence>
<dbReference type="RefSeq" id="WP_092857584.1">
    <property type="nucleotide sequence ID" value="NZ_FOQH01000001.1"/>
</dbReference>
<dbReference type="PRINTS" id="PR00313">
    <property type="entry name" value="CABNDNGRPT"/>
</dbReference>
<dbReference type="PROSITE" id="PS00330">
    <property type="entry name" value="HEMOLYSIN_CALCIUM"/>
    <property type="match status" value="1"/>
</dbReference>
<evidence type="ECO:0000256" key="6">
    <source>
        <dbReference type="ARBA" id="ARBA00022737"/>
    </source>
</evidence>
<dbReference type="GO" id="GO:0016020">
    <property type="term" value="C:membrane"/>
    <property type="evidence" value="ECO:0007669"/>
    <property type="project" value="UniProtKB-SubCell"/>
</dbReference>
<keyword evidence="11" id="KW-1185">Reference proteome</keyword>
<accession>A0A1I3C4C9</accession>
<evidence type="ECO:0000256" key="5">
    <source>
        <dbReference type="ARBA" id="ARBA00022656"/>
    </source>
</evidence>
<dbReference type="EMBL" id="FOQH01000001">
    <property type="protein sequence ID" value="SFH69320.1"/>
    <property type="molecule type" value="Genomic_DNA"/>
</dbReference>
<dbReference type="GO" id="GO:0090729">
    <property type="term" value="F:toxin activity"/>
    <property type="evidence" value="ECO:0007669"/>
    <property type="project" value="UniProtKB-KW"/>
</dbReference>
<keyword evidence="6" id="KW-0677">Repeat</keyword>
<comment type="cofactor">
    <cofactor evidence="1">
        <name>Ca(2+)</name>
        <dbReference type="ChEBI" id="CHEBI:29108"/>
    </cofactor>
</comment>
<dbReference type="GO" id="GO:0005509">
    <property type="term" value="F:calcium ion binding"/>
    <property type="evidence" value="ECO:0007669"/>
    <property type="project" value="InterPro"/>
</dbReference>
<evidence type="ECO:0000256" key="7">
    <source>
        <dbReference type="ARBA" id="ARBA00023026"/>
    </source>
</evidence>
<dbReference type="InterPro" id="IPR034033">
    <property type="entry name" value="Serralysin-like"/>
</dbReference>
<dbReference type="InterPro" id="IPR018511">
    <property type="entry name" value="Hemolysin-typ_Ca-bd_CS"/>
</dbReference>
<feature type="domain" description="Peptidase M10 serralysin C-terminal" evidence="9">
    <location>
        <begin position="212"/>
        <end position="339"/>
    </location>
</feature>
<dbReference type="Pfam" id="PF00353">
    <property type="entry name" value="HemolysinCabind"/>
    <property type="match status" value="1"/>
</dbReference>
<keyword evidence="5" id="KW-0800">Toxin</keyword>
<keyword evidence="7" id="KW-0843">Virulence</keyword>
<dbReference type="Proteomes" id="UP000199377">
    <property type="component" value="Unassembled WGS sequence"/>
</dbReference>
<sequence length="389" mass="40926">MAPVQRLSDRQLEARIDALSYRGGPRPEGKTFVYAFEDGPDPEAPEFISGHRPWTRAGKLAARDAMDAFADVLDVSFRPAREGEAADLTFLRADDLGGSAGWGSFRYVGDDWTAWVAMRSDSATDRALLMHEIGHALALKHPGDYGGAPGPFLPAREDTTDYTVMSYEDGRHAPATLMIYDVAALQDRWGANDAAHLGRTRWTAPEPGEAAVIWDAGGRDALVHRGGSPARIDLREGAFSSLGGVNDVAIAYGTTIETAVGGGGDDRLTGNGARNTLKGGGGDDLLRGGARQDRLLGGAGDDRLDGQGGADRLKGGGGVDEFRYARGGGADVILDFEAGELVVLARVKGFRALDIADAGGDAQVTGRGVDLLLKGVAADDLDAGDFQFL</sequence>
<dbReference type="Gene3D" id="3.40.390.10">
    <property type="entry name" value="Collagenase (Catalytic Domain)"/>
    <property type="match status" value="1"/>
</dbReference>
<evidence type="ECO:0000256" key="2">
    <source>
        <dbReference type="ARBA" id="ARBA00004370"/>
    </source>
</evidence>
<gene>
    <name evidence="10" type="ORF">SAMN05216258_101567</name>
</gene>
<protein>
    <submittedName>
        <fullName evidence="10">Peptidase M10 serralysin C terminal</fullName>
    </submittedName>
</protein>
<dbReference type="GO" id="GO:0008237">
    <property type="term" value="F:metallopeptidase activity"/>
    <property type="evidence" value="ECO:0007669"/>
    <property type="project" value="InterPro"/>
</dbReference>